<sequence>MAIDERIEMMKGYDTRTIENHPSILAFAQGDVNGDGVLDNVYLTGQKPNGTDSPFTTNITLIVQDGRTQAFYSVPLESNMGYDPSLFLGDFTGDHVDDIMISINSGGSGGYSYYYIYSFFNNRSLEIFNYETFNDYYLYNVMYQNDYKVEITNQTLKISFIIDISNRGEDYLSEIYNPDGVLKAPVQGWVSGLNTAYPVDFNGDGVYELFAFQRIAGRYNADGLGLVQTPLQWNGKKFVAMNNMQYVAVLGMGAEGT</sequence>
<dbReference type="Proteomes" id="UP001596410">
    <property type="component" value="Unassembled WGS sequence"/>
</dbReference>
<protein>
    <submittedName>
        <fullName evidence="1">VCBS repeat-containing protein</fullName>
    </submittedName>
</protein>
<proteinExistence type="predicted"/>
<organism evidence="1 2">
    <name type="scientific">Halobacillus seohaensis</name>
    <dbReference type="NCBI Taxonomy" id="447421"/>
    <lineage>
        <taxon>Bacteria</taxon>
        <taxon>Bacillati</taxon>
        <taxon>Bacillota</taxon>
        <taxon>Bacilli</taxon>
        <taxon>Bacillales</taxon>
        <taxon>Bacillaceae</taxon>
        <taxon>Halobacillus</taxon>
    </lineage>
</organism>
<accession>A0ABW2EMR9</accession>
<gene>
    <name evidence="1" type="ORF">ACFQIC_07490</name>
</gene>
<evidence type="ECO:0000313" key="1">
    <source>
        <dbReference type="EMBL" id="MFC7061699.1"/>
    </source>
</evidence>
<reference evidence="2" key="1">
    <citation type="journal article" date="2019" name="Int. J. Syst. Evol. Microbiol.">
        <title>The Global Catalogue of Microorganisms (GCM) 10K type strain sequencing project: providing services to taxonomists for standard genome sequencing and annotation.</title>
        <authorList>
            <consortium name="The Broad Institute Genomics Platform"/>
            <consortium name="The Broad Institute Genome Sequencing Center for Infectious Disease"/>
            <person name="Wu L."/>
            <person name="Ma J."/>
        </authorList>
    </citation>
    <scope>NUCLEOTIDE SEQUENCE [LARGE SCALE GENOMIC DNA]</scope>
    <source>
        <strain evidence="2">CGMCC 4.1621</strain>
    </source>
</reference>
<evidence type="ECO:0000313" key="2">
    <source>
        <dbReference type="Proteomes" id="UP001596410"/>
    </source>
</evidence>
<dbReference type="EMBL" id="JBHSZV010000017">
    <property type="protein sequence ID" value="MFC7061699.1"/>
    <property type="molecule type" value="Genomic_DNA"/>
</dbReference>
<name>A0ABW2EMR9_9BACI</name>
<dbReference type="RefSeq" id="WP_204710944.1">
    <property type="nucleotide sequence ID" value="NZ_JBHSZV010000017.1"/>
</dbReference>
<keyword evidence="2" id="KW-1185">Reference proteome</keyword>
<dbReference type="SUPFAM" id="SSF69318">
    <property type="entry name" value="Integrin alpha N-terminal domain"/>
    <property type="match status" value="1"/>
</dbReference>
<dbReference type="InterPro" id="IPR028994">
    <property type="entry name" value="Integrin_alpha_N"/>
</dbReference>
<comment type="caution">
    <text evidence="1">The sequence shown here is derived from an EMBL/GenBank/DDBJ whole genome shotgun (WGS) entry which is preliminary data.</text>
</comment>